<gene>
    <name evidence="2" type="ORF">ACH5RR_019724</name>
</gene>
<proteinExistence type="predicted"/>
<accession>A0ABD2ZT93</accession>
<feature type="region of interest" description="Disordered" evidence="1">
    <location>
        <begin position="32"/>
        <end position="56"/>
    </location>
</feature>
<dbReference type="Proteomes" id="UP001630127">
    <property type="component" value="Unassembled WGS sequence"/>
</dbReference>
<feature type="compositionally biased region" description="Low complexity" evidence="1">
    <location>
        <begin position="45"/>
        <end position="54"/>
    </location>
</feature>
<evidence type="ECO:0000313" key="2">
    <source>
        <dbReference type="EMBL" id="KAL3521575.1"/>
    </source>
</evidence>
<dbReference type="EMBL" id="JBJUIK010000008">
    <property type="protein sequence ID" value="KAL3521575.1"/>
    <property type="molecule type" value="Genomic_DNA"/>
</dbReference>
<reference evidence="2 3" key="1">
    <citation type="submission" date="2024-11" db="EMBL/GenBank/DDBJ databases">
        <title>A near-complete genome assembly of Cinchona calisaya.</title>
        <authorList>
            <person name="Lian D.C."/>
            <person name="Zhao X.W."/>
            <person name="Wei L."/>
        </authorList>
    </citation>
    <scope>NUCLEOTIDE SEQUENCE [LARGE SCALE GENOMIC DNA]</scope>
    <source>
        <tissue evidence="2">Nenye</tissue>
    </source>
</reference>
<evidence type="ECO:0000313" key="3">
    <source>
        <dbReference type="Proteomes" id="UP001630127"/>
    </source>
</evidence>
<organism evidence="2 3">
    <name type="scientific">Cinchona calisaya</name>
    <dbReference type="NCBI Taxonomy" id="153742"/>
    <lineage>
        <taxon>Eukaryota</taxon>
        <taxon>Viridiplantae</taxon>
        <taxon>Streptophyta</taxon>
        <taxon>Embryophyta</taxon>
        <taxon>Tracheophyta</taxon>
        <taxon>Spermatophyta</taxon>
        <taxon>Magnoliopsida</taxon>
        <taxon>eudicotyledons</taxon>
        <taxon>Gunneridae</taxon>
        <taxon>Pentapetalae</taxon>
        <taxon>asterids</taxon>
        <taxon>lamiids</taxon>
        <taxon>Gentianales</taxon>
        <taxon>Rubiaceae</taxon>
        <taxon>Cinchonoideae</taxon>
        <taxon>Cinchoneae</taxon>
        <taxon>Cinchona</taxon>
    </lineage>
</organism>
<name>A0ABD2ZT93_9GENT</name>
<sequence length="120" mass="13312">MAKSKGAITSLEVYTTSYIEEPIRISTKAFKRPASSLDNSSQEGSLSSKSARSSGDPFIECATNMSRLSAMCIEDKQARCQMDENYYCEKAMVALNALGKELPDANRLACMHKFVSPEWR</sequence>
<keyword evidence="3" id="KW-1185">Reference proteome</keyword>
<protein>
    <submittedName>
        <fullName evidence="2">Uncharacterized protein</fullName>
    </submittedName>
</protein>
<comment type="caution">
    <text evidence="2">The sequence shown here is derived from an EMBL/GenBank/DDBJ whole genome shotgun (WGS) entry which is preliminary data.</text>
</comment>
<evidence type="ECO:0000256" key="1">
    <source>
        <dbReference type="SAM" id="MobiDB-lite"/>
    </source>
</evidence>
<dbReference type="AlphaFoldDB" id="A0ABD2ZT93"/>